<dbReference type="PROSITE" id="PS51257">
    <property type="entry name" value="PROKAR_LIPOPROTEIN"/>
    <property type="match status" value="1"/>
</dbReference>
<protein>
    <submittedName>
        <fullName evidence="2">Uncharacterized protein</fullName>
    </submittedName>
</protein>
<evidence type="ECO:0000256" key="1">
    <source>
        <dbReference type="SAM" id="MobiDB-lite"/>
    </source>
</evidence>
<dbReference type="AlphaFoldDB" id="A0ABD5RPP9"/>
<name>A0ABD5RPP9_9EURY</name>
<evidence type="ECO:0000313" key="3">
    <source>
        <dbReference type="Proteomes" id="UP001596099"/>
    </source>
</evidence>
<sequence length="202" mass="21992">MNRRRYLGVTGSLLTTLAGCVASNRSTSSSNESTTASTTTATPSPTSTSETPDGIADSRFQQFLDVPLYQTDEESTDYAGPIFTSVDEVHHGATVRFQCGSNRVIVDGWMYSNSRSCRTTILDAVRYDATSNTLRLTIRDTFEEGPEGCTTEINPVLYRATVEVVAECPETVHVTHYDEALTGETYNETFHVTSTATTTGAE</sequence>
<reference evidence="2 3" key="1">
    <citation type="journal article" date="2019" name="Int. J. Syst. Evol. Microbiol.">
        <title>The Global Catalogue of Microorganisms (GCM) 10K type strain sequencing project: providing services to taxonomists for standard genome sequencing and annotation.</title>
        <authorList>
            <consortium name="The Broad Institute Genomics Platform"/>
            <consortium name="The Broad Institute Genome Sequencing Center for Infectious Disease"/>
            <person name="Wu L."/>
            <person name="Ma J."/>
        </authorList>
    </citation>
    <scope>NUCLEOTIDE SEQUENCE [LARGE SCALE GENOMIC DNA]</scope>
    <source>
        <strain evidence="2 3">CGMCC 1.12543</strain>
    </source>
</reference>
<comment type="caution">
    <text evidence="2">The sequence shown here is derived from an EMBL/GenBank/DDBJ whole genome shotgun (WGS) entry which is preliminary data.</text>
</comment>
<evidence type="ECO:0000313" key="2">
    <source>
        <dbReference type="EMBL" id="MFC5972468.1"/>
    </source>
</evidence>
<organism evidence="2 3">
    <name type="scientific">Halomarina salina</name>
    <dbReference type="NCBI Taxonomy" id="1872699"/>
    <lineage>
        <taxon>Archaea</taxon>
        <taxon>Methanobacteriati</taxon>
        <taxon>Methanobacteriota</taxon>
        <taxon>Stenosarchaea group</taxon>
        <taxon>Halobacteria</taxon>
        <taxon>Halobacteriales</taxon>
        <taxon>Natronomonadaceae</taxon>
        <taxon>Halomarina</taxon>
    </lineage>
</organism>
<dbReference type="EMBL" id="JBHSQH010000001">
    <property type="protein sequence ID" value="MFC5972468.1"/>
    <property type="molecule type" value="Genomic_DNA"/>
</dbReference>
<proteinExistence type="predicted"/>
<feature type="region of interest" description="Disordered" evidence="1">
    <location>
        <begin position="24"/>
        <end position="55"/>
    </location>
</feature>
<gene>
    <name evidence="2" type="ORF">ACFPYI_14100</name>
</gene>
<feature type="compositionally biased region" description="Low complexity" evidence="1">
    <location>
        <begin position="24"/>
        <end position="51"/>
    </location>
</feature>
<accession>A0ABD5RPP9</accession>
<dbReference type="Proteomes" id="UP001596099">
    <property type="component" value="Unassembled WGS sequence"/>
</dbReference>
<keyword evidence="3" id="KW-1185">Reference proteome</keyword>
<dbReference type="RefSeq" id="WP_247415818.1">
    <property type="nucleotide sequence ID" value="NZ_JALLGW010000001.1"/>
</dbReference>